<dbReference type="PANTHER" id="PTHR30521">
    <property type="entry name" value="DEFERROCHELATASE/PEROXIDASE"/>
    <property type="match status" value="1"/>
</dbReference>
<keyword evidence="5" id="KW-0408">Iron</keyword>
<evidence type="ECO:0000256" key="4">
    <source>
        <dbReference type="ARBA" id="ARBA00023002"/>
    </source>
</evidence>
<dbReference type="PROSITE" id="PS51404">
    <property type="entry name" value="DYP_PEROXIDASE"/>
    <property type="match status" value="1"/>
</dbReference>
<dbReference type="EMBL" id="QQWO01000003">
    <property type="protein sequence ID" value="RSV06306.1"/>
    <property type="molecule type" value="Genomic_DNA"/>
</dbReference>
<evidence type="ECO:0000313" key="6">
    <source>
        <dbReference type="EMBL" id="APR53685.1"/>
    </source>
</evidence>
<keyword evidence="2" id="KW-0575">Peroxidase</keyword>
<dbReference type="Proteomes" id="UP000286681">
    <property type="component" value="Unassembled WGS sequence"/>
</dbReference>
<accession>A0A1L6JCP8</accession>
<evidence type="ECO:0000256" key="5">
    <source>
        <dbReference type="ARBA" id="ARBA00023004"/>
    </source>
</evidence>
<sequence length="1179" mass="127511">MDRPDPVPDSVAATRANVQASLLRAPKTGGDHQRTRNWALFVFFRIMSENELAATRERILALHDSAEGVAGEMGPQEKLRIDLAHPGVLNAALADPEAEAAPAEAFRNWLKALVSKDAEPMRATLAGFGEAIQAGMTVAAMADGEAEMPLPAGLDASPGAVHASAAVLLDLLRGFMTEAGYAHLVERAEEQFKAVAADDAAGPVLPPLLFYEFLRAGAPAFEPGRGLPPAIRSEADQKALAGDADNADRMPISFAFTHSGLQALRFDANTLASFPDAFKEGMAARARRLRDTGPSAPEYWEGELGLKSVHGYFTGGFGTHAYPTSEAFWKKLRAEARAFNDATDDAKEQLRELIGVLFRSVGLEIVHIELGQDPHQHTDDQAALLDPTARQTPRTEHFGYRDNLSQPFVDLGLGDTLPGGGTASRLSSWTPVAPGEIFLDQRDEDGEEHALPVHPVLRRGSTFLVFRKLEQDVPGFRSYLGRQRPGDPQAQDALGAQMVGRWKNGASLVAAPWHQPHVDADAEGTLNDFRYAADDPDGRRCPLGAHVRRSNPRDIGGRNDVRRHRILRRGISYGGPLLPENSAGDGEKRGMLFVAANARIDLQFEVIQADWINSGEFLGQAGLDRCPLTGANGGTRADRFFEASATAPVTDIPRFVYTKGGDYFFLPGIEALKGIAEGETFAVPSSQLPYGGYSMGDAATPSLYSESRIKTYARTVLATPKRAVRVATPGNGRVVSFVGRHDDVTRILSNRVAGDTVEFSVRAYHEASQRITRGSDMLIGTDETGPTCPARHRLKPILDHAWNTLAHHYGQTGGIDAALRDIARVRLDAALRRTAHARRIDLVADIATQAAYGVVTDLFGMPGPSWVTELGLALPFARQHVGDLPADWLAAFKGERTADPGLTTMQVWTAVMVVDLIGNLQNQATLHALSRQAGSEMLIHVDSRLAEVRSRPAAAAGTLVGAFVANEALHEVQDLYKHVPAGEDWRKLYYQDISMILIEILGSTLAVIPLTFASVMTSLLNLRIALPALPRLDNAAIEALIYEAERLNPNLPVRMRHCEADTDWSRELGIAAGDSVAALVAAANMDPRKFPDPTRFSLKGAGVGDAPARKIGDYLLFGVPGSHKDCWGRNRVAMPVLQECIRACSRLTGLRRVAGRAGEPQKLAGVTIGLLARFTRLTS</sequence>
<reference evidence="8" key="2">
    <citation type="submission" date="2016-12" db="EMBL/GenBank/DDBJ databases">
        <title>Whole genome sequencing of Sphingomonas sp. ABOJV.</title>
        <authorList>
            <person name="Conlan S."/>
            <person name="Thomas P.J."/>
            <person name="Mullikin J."/>
            <person name="Palmore T.N."/>
            <person name="Frank K.M."/>
            <person name="Segre J.A."/>
        </authorList>
    </citation>
    <scope>NUCLEOTIDE SEQUENCE [LARGE SCALE GENOMIC DNA]</scope>
    <source>
        <strain evidence="8">ABOJV</strain>
    </source>
</reference>
<dbReference type="KEGG" id="skr:BRX40_15770"/>
<organism evidence="6 8">
    <name type="scientific">Sphingomonas koreensis</name>
    <dbReference type="NCBI Taxonomy" id="93064"/>
    <lineage>
        <taxon>Bacteria</taxon>
        <taxon>Pseudomonadati</taxon>
        <taxon>Pseudomonadota</taxon>
        <taxon>Alphaproteobacteria</taxon>
        <taxon>Sphingomonadales</taxon>
        <taxon>Sphingomonadaceae</taxon>
        <taxon>Sphingomonas</taxon>
    </lineage>
</organism>
<dbReference type="Proteomes" id="UP000185161">
    <property type="component" value="Chromosome"/>
</dbReference>
<evidence type="ECO:0000313" key="7">
    <source>
        <dbReference type="EMBL" id="RSV06306.1"/>
    </source>
</evidence>
<keyword evidence="3" id="KW-0479">Metal-binding</keyword>
<keyword evidence="8" id="KW-1185">Reference proteome</keyword>
<dbReference type="InterPro" id="IPR011008">
    <property type="entry name" value="Dimeric_a/b-barrel"/>
</dbReference>
<dbReference type="InterPro" id="IPR006314">
    <property type="entry name" value="Dyp_peroxidase"/>
</dbReference>
<dbReference type="EMBL" id="CP018820">
    <property type="protein sequence ID" value="APR53685.1"/>
    <property type="molecule type" value="Genomic_DNA"/>
</dbReference>
<evidence type="ECO:0000256" key="3">
    <source>
        <dbReference type="ARBA" id="ARBA00022723"/>
    </source>
</evidence>
<evidence type="ECO:0000313" key="9">
    <source>
        <dbReference type="Proteomes" id="UP000286681"/>
    </source>
</evidence>
<comment type="cofactor">
    <cofactor evidence="1">
        <name>heme b</name>
        <dbReference type="ChEBI" id="CHEBI:60344"/>
    </cofactor>
</comment>
<dbReference type="GO" id="GO:0004601">
    <property type="term" value="F:peroxidase activity"/>
    <property type="evidence" value="ECO:0007669"/>
    <property type="project" value="UniProtKB-KW"/>
</dbReference>
<protein>
    <recommendedName>
        <fullName evidence="10">Dyp-type peroxidase family</fullName>
    </recommendedName>
</protein>
<dbReference type="GO" id="GO:0020037">
    <property type="term" value="F:heme binding"/>
    <property type="evidence" value="ECO:0007669"/>
    <property type="project" value="InterPro"/>
</dbReference>
<dbReference type="InterPro" id="IPR036396">
    <property type="entry name" value="Cyt_P450_sf"/>
</dbReference>
<evidence type="ECO:0000256" key="2">
    <source>
        <dbReference type="ARBA" id="ARBA00022559"/>
    </source>
</evidence>
<dbReference type="SUPFAM" id="SSF48264">
    <property type="entry name" value="Cytochrome P450"/>
    <property type="match status" value="1"/>
</dbReference>
<dbReference type="GO" id="GO:0005829">
    <property type="term" value="C:cytosol"/>
    <property type="evidence" value="ECO:0007669"/>
    <property type="project" value="TreeGrafter"/>
</dbReference>
<dbReference type="Gene3D" id="1.10.630.10">
    <property type="entry name" value="Cytochrome P450"/>
    <property type="match status" value="1"/>
</dbReference>
<reference evidence="6" key="1">
    <citation type="submission" date="2016-12" db="EMBL/GenBank/DDBJ databases">
        <title>Whole genome sequencing of Sphingomonas koreensis.</title>
        <authorList>
            <person name="Conlan S."/>
            <person name="Thomas P.J."/>
            <person name="Mullikin J."/>
            <person name="Palmore T.N."/>
            <person name="Frank K.M."/>
            <person name="Segre J.A."/>
        </authorList>
    </citation>
    <scope>NUCLEOTIDE SEQUENCE</scope>
    <source>
        <strain evidence="6">ABOJV</strain>
    </source>
</reference>
<keyword evidence="4" id="KW-0560">Oxidoreductase</keyword>
<gene>
    <name evidence="6" type="ORF">BRX40_15770</name>
    <name evidence="7" type="ORF">CA257_05225</name>
</gene>
<name>A0A1L6JCP8_9SPHN</name>
<dbReference type="GO" id="GO:0016705">
    <property type="term" value="F:oxidoreductase activity, acting on paired donors, with incorporation or reduction of molecular oxygen"/>
    <property type="evidence" value="ECO:0007669"/>
    <property type="project" value="InterPro"/>
</dbReference>
<dbReference type="GO" id="GO:0004497">
    <property type="term" value="F:monooxygenase activity"/>
    <property type="evidence" value="ECO:0007669"/>
    <property type="project" value="InterPro"/>
</dbReference>
<dbReference type="RefSeq" id="WP_075152246.1">
    <property type="nucleotide sequence ID" value="NZ_QQYI01000014.1"/>
</dbReference>
<dbReference type="STRING" id="93064.BRX40_15770"/>
<evidence type="ECO:0000256" key="1">
    <source>
        <dbReference type="ARBA" id="ARBA00001970"/>
    </source>
</evidence>
<dbReference type="PANTHER" id="PTHR30521:SF0">
    <property type="entry name" value="DYP-TYPE PEROXIDASE FAMILY PROTEIN"/>
    <property type="match status" value="1"/>
</dbReference>
<dbReference type="AlphaFoldDB" id="A0A1L6JCP8"/>
<evidence type="ECO:0008006" key="10">
    <source>
        <dbReference type="Google" id="ProtNLM"/>
    </source>
</evidence>
<dbReference type="SUPFAM" id="SSF54909">
    <property type="entry name" value="Dimeric alpha+beta barrel"/>
    <property type="match status" value="1"/>
</dbReference>
<proteinExistence type="predicted"/>
<evidence type="ECO:0000313" key="8">
    <source>
        <dbReference type="Proteomes" id="UP000185161"/>
    </source>
</evidence>
<dbReference type="GO" id="GO:0005506">
    <property type="term" value="F:iron ion binding"/>
    <property type="evidence" value="ECO:0007669"/>
    <property type="project" value="InterPro"/>
</dbReference>
<reference evidence="7 9" key="3">
    <citation type="submission" date="2018-07" db="EMBL/GenBank/DDBJ databases">
        <title>Genomic and Epidemiologic Investigation of an Indolent Hospital Outbreak.</title>
        <authorList>
            <person name="Johnson R.C."/>
            <person name="Deming C."/>
            <person name="Conlan S."/>
            <person name="Zellmer C.J."/>
            <person name="Michelin A.V."/>
            <person name="Lee-Lin S."/>
            <person name="Thomas P.J."/>
            <person name="Park M."/>
            <person name="Weingarten R.A."/>
            <person name="Less J."/>
            <person name="Dekker J.P."/>
            <person name="Frank K.M."/>
            <person name="Musser K.A."/>
            <person name="Mcquiston J.R."/>
            <person name="Henderson D.K."/>
            <person name="Lau A.F."/>
            <person name="Palmore T.N."/>
            <person name="Segre J.A."/>
        </authorList>
    </citation>
    <scope>NUCLEOTIDE SEQUENCE [LARGE SCALE GENOMIC DNA]</scope>
    <source>
        <strain evidence="7 9">SK-NIH.Env10_0317</strain>
    </source>
</reference>